<dbReference type="InterPro" id="IPR033468">
    <property type="entry name" value="Metaxin_GST"/>
</dbReference>
<evidence type="ECO:0000259" key="8">
    <source>
        <dbReference type="Pfam" id="PF10568"/>
    </source>
</evidence>
<evidence type="ECO:0000259" key="9">
    <source>
        <dbReference type="Pfam" id="PF17171"/>
    </source>
</evidence>
<dbReference type="GO" id="GO:0007005">
    <property type="term" value="P:mitochondrion organization"/>
    <property type="evidence" value="ECO:0007669"/>
    <property type="project" value="TreeGrafter"/>
</dbReference>
<comment type="subcellular location">
    <subcellularLocation>
        <location evidence="1">Mitochondrion outer membrane</location>
    </subcellularLocation>
</comment>
<evidence type="ECO:0000256" key="1">
    <source>
        <dbReference type="ARBA" id="ARBA00004294"/>
    </source>
</evidence>
<comment type="caution">
    <text evidence="10">The sequence shown here is derived from an EMBL/GenBank/DDBJ whole genome shotgun (WGS) entry which is preliminary data.</text>
</comment>
<evidence type="ECO:0000313" key="11">
    <source>
        <dbReference type="Proteomes" id="UP001329430"/>
    </source>
</evidence>
<evidence type="ECO:0000256" key="7">
    <source>
        <dbReference type="ARBA" id="ARBA00023136"/>
    </source>
</evidence>
<dbReference type="PANTHER" id="PTHR12289">
    <property type="entry name" value="METAXIN RELATED"/>
    <property type="match status" value="1"/>
</dbReference>
<keyword evidence="3" id="KW-0813">Transport</keyword>
<dbReference type="AlphaFoldDB" id="A0AAN7VL61"/>
<keyword evidence="11" id="KW-1185">Reference proteome</keyword>
<accession>A0AAN7VL61</accession>
<dbReference type="CDD" id="cd03079">
    <property type="entry name" value="GST_N_Metaxin2"/>
    <property type="match status" value="1"/>
</dbReference>
<dbReference type="InterPro" id="IPR036282">
    <property type="entry name" value="Glutathione-S-Trfase_C_sf"/>
</dbReference>
<proteinExistence type="inferred from homology"/>
<evidence type="ECO:0000313" key="10">
    <source>
        <dbReference type="EMBL" id="KAK5647161.1"/>
    </source>
</evidence>
<evidence type="ECO:0000256" key="2">
    <source>
        <dbReference type="ARBA" id="ARBA00009170"/>
    </source>
</evidence>
<sequence>MFPSTPLLDKIQYELGAQEPWPKDVKLYQPYEVEQILLPDNANCLAVQAFLRMCNLNFEIVSKANAEFMSPSGKVPFIRCGAFVISELEPIVQFVNTKGISLTSELENDQKCDIRAYMSLVHNVLENAELYLCWCDKETYNEVTKPRNGSVYPWPLNHLQNWTKRSHVIKRLKMMGWYSKTMDQVYHEVENCCQALADRLDGKEFFFGKKYTELDALLYGHIYSILESRNAKLIAILQKNKNLLTHSQLIHRHIMQKHFDDKLLQRLKSDHRKIKTRNIKTKAKEVEKRSHIETNKNIRRNQTIENTLTETEIDSLSDVDSGDLSDY</sequence>
<keyword evidence="5" id="KW-0653">Protein transport</keyword>
<evidence type="ECO:0008006" key="12">
    <source>
        <dbReference type="Google" id="ProtNLM"/>
    </source>
</evidence>
<dbReference type="Proteomes" id="UP001329430">
    <property type="component" value="Chromosome 2"/>
</dbReference>
<keyword evidence="6" id="KW-0496">Mitochondrion</keyword>
<evidence type="ECO:0000256" key="4">
    <source>
        <dbReference type="ARBA" id="ARBA00022787"/>
    </source>
</evidence>
<organism evidence="10 11">
    <name type="scientific">Pyrocoelia pectoralis</name>
    <dbReference type="NCBI Taxonomy" id="417401"/>
    <lineage>
        <taxon>Eukaryota</taxon>
        <taxon>Metazoa</taxon>
        <taxon>Ecdysozoa</taxon>
        <taxon>Arthropoda</taxon>
        <taxon>Hexapoda</taxon>
        <taxon>Insecta</taxon>
        <taxon>Pterygota</taxon>
        <taxon>Neoptera</taxon>
        <taxon>Endopterygota</taxon>
        <taxon>Coleoptera</taxon>
        <taxon>Polyphaga</taxon>
        <taxon>Elateriformia</taxon>
        <taxon>Elateroidea</taxon>
        <taxon>Lampyridae</taxon>
        <taxon>Lampyrinae</taxon>
        <taxon>Pyrocoelia</taxon>
    </lineage>
</organism>
<comment type="similarity">
    <text evidence="2">Belongs to the metaxin family.</text>
</comment>
<dbReference type="Pfam" id="PF10568">
    <property type="entry name" value="Tom37"/>
    <property type="match status" value="1"/>
</dbReference>
<keyword evidence="4" id="KW-1000">Mitochondrion outer membrane</keyword>
<reference evidence="10 11" key="1">
    <citation type="journal article" date="2024" name="Insects">
        <title>An Improved Chromosome-Level Genome Assembly of the Firefly Pyrocoelia pectoralis.</title>
        <authorList>
            <person name="Fu X."/>
            <person name="Meyer-Rochow V.B."/>
            <person name="Ballantyne L."/>
            <person name="Zhu X."/>
        </authorList>
    </citation>
    <scope>NUCLEOTIDE SEQUENCE [LARGE SCALE GENOMIC DNA]</scope>
    <source>
        <strain evidence="10">XCY_ONT2</strain>
    </source>
</reference>
<evidence type="ECO:0000256" key="3">
    <source>
        <dbReference type="ARBA" id="ARBA00022448"/>
    </source>
</evidence>
<dbReference type="GO" id="GO:0001401">
    <property type="term" value="C:SAM complex"/>
    <property type="evidence" value="ECO:0007669"/>
    <property type="project" value="InterPro"/>
</dbReference>
<dbReference type="Pfam" id="PF17171">
    <property type="entry name" value="GST_C_6"/>
    <property type="match status" value="1"/>
</dbReference>
<gene>
    <name evidence="10" type="ORF">RI129_002053</name>
</gene>
<dbReference type="EMBL" id="JAVRBK010000002">
    <property type="protein sequence ID" value="KAK5647161.1"/>
    <property type="molecule type" value="Genomic_DNA"/>
</dbReference>
<feature type="domain" description="Mitochondrial outer membrane transport complex Sam37/metaxin N-terminal" evidence="8">
    <location>
        <begin position="44"/>
        <end position="165"/>
    </location>
</feature>
<dbReference type="PANTHER" id="PTHR12289:SF38">
    <property type="entry name" value="METAXIN-2"/>
    <property type="match status" value="1"/>
</dbReference>
<name>A0AAN7VL61_9COLE</name>
<dbReference type="InterPro" id="IPR050931">
    <property type="entry name" value="Mito_Protein_Transport_Metaxin"/>
</dbReference>
<keyword evidence="7" id="KW-0472">Membrane</keyword>
<dbReference type="GO" id="GO:0015031">
    <property type="term" value="P:protein transport"/>
    <property type="evidence" value="ECO:0007669"/>
    <property type="project" value="UniProtKB-KW"/>
</dbReference>
<protein>
    <recommendedName>
        <fullName evidence="12">Metaxin-2</fullName>
    </recommendedName>
</protein>
<evidence type="ECO:0000256" key="5">
    <source>
        <dbReference type="ARBA" id="ARBA00022927"/>
    </source>
</evidence>
<dbReference type="InterPro" id="IPR019564">
    <property type="entry name" value="Sam37/metaxin_N"/>
</dbReference>
<dbReference type="SUPFAM" id="SSF47616">
    <property type="entry name" value="GST C-terminal domain-like"/>
    <property type="match status" value="1"/>
</dbReference>
<feature type="domain" description="Metaxin glutathione S-transferase" evidence="9">
    <location>
        <begin position="190"/>
        <end position="248"/>
    </location>
</feature>
<evidence type="ECO:0000256" key="6">
    <source>
        <dbReference type="ARBA" id="ARBA00023128"/>
    </source>
</evidence>